<organism evidence="2 3">
    <name type="scientific">Candidatus Magasanikbacteria bacterium CG10_big_fil_rev_8_21_14_0_10_47_10</name>
    <dbReference type="NCBI Taxonomy" id="1974652"/>
    <lineage>
        <taxon>Bacteria</taxon>
        <taxon>Candidatus Magasanikiibacteriota</taxon>
    </lineage>
</organism>
<sequence>MKRNSTDRHRALAKWRAFFIVNSLISGYTTVVLMKFVETHLTKHHLLHAPHKWFLAFLASPVHFCELHYKRKYHLTFSHAKKLFIFDMGLLLSVLILFGATIYWFAYTPTVEHAILLSVNASQERIKSGEYVSYTVEYTNTSNARLVDAILSVQMPEGFLLDETHSDIGSSHRISVNDLLPGASGHSSFSGWFYDIPEEQHSIAAFLYYRQQDRQEPEQRGARILTTLRGSVLEGSIVINDRILANGSVPIQFVLRNTGDKTLEGVRLPLQGAEGLQFDEITIETGHIDEENALLWVVDDLEPGATASLSATLHSSLPREVRQQDIEFTPTLSLGDHDLSQGTTTKIVDVLHPQIDIEAVYDTASPFIASGDTTGISVAIANSSDVALDHLSVTLTLPGNIVDLAYVRSHSNATFTGETVTFTASHNAALESFSPGDRVVLNLPIRIKEAVQSSSPRLQVPVDIVARVTDIPESTFEARASTAPLTIGGNIILSAESRYYTADGDQLGRGPLPAQVGKESKYWAVMRLTNTATKMGNVVLTAALPPYVTFTGKSSVSLGNDLVYDAAGKNVSWSYRSLPPGETVGLFMELAITPVEAQRGTSPVLVNSITVTAHDESTNQDISRSLGRIDISLPHDALGRARGTTVR</sequence>
<feature type="transmembrane region" description="Helical" evidence="1">
    <location>
        <begin position="53"/>
        <end position="71"/>
    </location>
</feature>
<feature type="transmembrane region" description="Helical" evidence="1">
    <location>
        <begin position="83"/>
        <end position="106"/>
    </location>
</feature>
<keyword evidence="1" id="KW-0472">Membrane</keyword>
<gene>
    <name evidence="2" type="ORF">COU35_04035</name>
</gene>
<feature type="transmembrane region" description="Helical" evidence="1">
    <location>
        <begin position="12"/>
        <end position="33"/>
    </location>
</feature>
<comment type="caution">
    <text evidence="2">The sequence shown here is derived from an EMBL/GenBank/DDBJ whole genome shotgun (WGS) entry which is preliminary data.</text>
</comment>
<dbReference type="PANTHER" id="PTHR34819">
    <property type="entry name" value="LARGE CYSTEINE-RICH PERIPLASMIC PROTEIN OMCB"/>
    <property type="match status" value="1"/>
</dbReference>
<dbReference type="InterPro" id="IPR051172">
    <property type="entry name" value="Chlamydia_OmcB"/>
</dbReference>
<dbReference type="EMBL" id="PFCB01000028">
    <property type="protein sequence ID" value="PIR74201.1"/>
    <property type="molecule type" value="Genomic_DNA"/>
</dbReference>
<accession>A0A2H0TPX1</accession>
<evidence type="ECO:0000313" key="3">
    <source>
        <dbReference type="Proteomes" id="UP000230154"/>
    </source>
</evidence>
<dbReference type="AlphaFoldDB" id="A0A2H0TPX1"/>
<keyword evidence="1" id="KW-0812">Transmembrane</keyword>
<proteinExistence type="predicted"/>
<reference evidence="3" key="1">
    <citation type="submission" date="2017-09" db="EMBL/GenBank/DDBJ databases">
        <title>Depth-based differentiation of microbial function through sediment-hosted aquifers and enrichment of novel symbionts in the deep terrestrial subsurface.</title>
        <authorList>
            <person name="Probst A.J."/>
            <person name="Ladd B."/>
            <person name="Jarett J.K."/>
            <person name="Geller-Mcgrath D.E."/>
            <person name="Sieber C.M.K."/>
            <person name="Emerson J.B."/>
            <person name="Anantharaman K."/>
            <person name="Thomas B.C."/>
            <person name="Malmstrom R."/>
            <person name="Stieglmeier M."/>
            <person name="Klingl A."/>
            <person name="Woyke T."/>
            <person name="Ryan C.M."/>
            <person name="Banfield J.F."/>
        </authorList>
    </citation>
    <scope>NUCLEOTIDE SEQUENCE [LARGE SCALE GENOMIC DNA]</scope>
</reference>
<name>A0A2H0TPX1_9BACT</name>
<evidence type="ECO:0000313" key="2">
    <source>
        <dbReference type="EMBL" id="PIR74201.1"/>
    </source>
</evidence>
<evidence type="ECO:0008006" key="4">
    <source>
        <dbReference type="Google" id="ProtNLM"/>
    </source>
</evidence>
<evidence type="ECO:0000256" key="1">
    <source>
        <dbReference type="SAM" id="Phobius"/>
    </source>
</evidence>
<keyword evidence="1" id="KW-1133">Transmembrane helix</keyword>
<protein>
    <recommendedName>
        <fullName evidence="4">DUF11 domain-containing protein</fullName>
    </recommendedName>
</protein>
<dbReference type="Proteomes" id="UP000230154">
    <property type="component" value="Unassembled WGS sequence"/>
</dbReference>